<gene>
    <name evidence="1" type="ORF">Tci_037741</name>
</gene>
<proteinExistence type="predicted"/>
<dbReference type="CDD" id="cd09272">
    <property type="entry name" value="RNase_HI_RT_Ty1"/>
    <property type="match status" value="1"/>
</dbReference>
<comment type="caution">
    <text evidence="1">The sequence shown here is derived from an EMBL/GenBank/DDBJ whole genome shotgun (WGS) entry which is preliminary data.</text>
</comment>
<protein>
    <submittedName>
        <fullName evidence="1">Retrovirus-related Pol polyprotein from transposon TNT 1-94</fullName>
    </submittedName>
</protein>
<organism evidence="1">
    <name type="scientific">Tanacetum cinerariifolium</name>
    <name type="common">Dalmatian daisy</name>
    <name type="synonym">Chrysanthemum cinerariifolium</name>
    <dbReference type="NCBI Taxonomy" id="118510"/>
    <lineage>
        <taxon>Eukaryota</taxon>
        <taxon>Viridiplantae</taxon>
        <taxon>Streptophyta</taxon>
        <taxon>Embryophyta</taxon>
        <taxon>Tracheophyta</taxon>
        <taxon>Spermatophyta</taxon>
        <taxon>Magnoliopsida</taxon>
        <taxon>eudicotyledons</taxon>
        <taxon>Gunneridae</taxon>
        <taxon>Pentapetalae</taxon>
        <taxon>asterids</taxon>
        <taxon>campanulids</taxon>
        <taxon>Asterales</taxon>
        <taxon>Asteraceae</taxon>
        <taxon>Asteroideae</taxon>
        <taxon>Anthemideae</taxon>
        <taxon>Anthemidinae</taxon>
        <taxon>Tanacetum</taxon>
    </lineage>
</organism>
<dbReference type="AlphaFoldDB" id="A0A6L2LVD2"/>
<evidence type="ECO:0000313" key="1">
    <source>
        <dbReference type="EMBL" id="GEU65763.1"/>
    </source>
</evidence>
<dbReference type="EMBL" id="BKCJ010005262">
    <property type="protein sequence ID" value="GEU65763.1"/>
    <property type="molecule type" value="Genomic_DNA"/>
</dbReference>
<name>A0A6L2LVD2_TANCI</name>
<sequence length="162" mass="18113">MKMSVLKQWKSLIDNPKFITSYHSCKTHLFVKYEIANDLKYVSIANDDTFPNQISSITVPQPISLLDYTSTLTSFNEYVFALSGGVVDWKSAKQITTVMSSTEAGYIDAAEASMKAVWMRKFIDGLGNVMPSNKRLMEMLCDNEHEIAIANGTGILKGSKHF</sequence>
<accession>A0A6L2LVD2</accession>
<reference evidence="1" key="1">
    <citation type="journal article" date="2019" name="Sci. Rep.">
        <title>Draft genome of Tanacetum cinerariifolium, the natural source of mosquito coil.</title>
        <authorList>
            <person name="Yamashiro T."/>
            <person name="Shiraishi A."/>
            <person name="Satake H."/>
            <person name="Nakayama K."/>
        </authorList>
    </citation>
    <scope>NUCLEOTIDE SEQUENCE</scope>
</reference>